<sequence length="113" mass="12884">MDLVVGDVWFAKFPLEENPSESINRPVVVLDIDTVEVLSVKVTKTAPRNTDEFDLPIVYWEEANLRFKSTARVAKTITLPKSAFINRIGTLHPDDLTDIQTKFMEYIDSLDDL</sequence>
<organism evidence="3 4">
    <name type="scientific">Brevibacillus laterosporus</name>
    <name type="common">Bacillus laterosporus</name>
    <dbReference type="NCBI Taxonomy" id="1465"/>
    <lineage>
        <taxon>Bacteria</taxon>
        <taxon>Bacillati</taxon>
        <taxon>Bacillota</taxon>
        <taxon>Bacilli</taxon>
        <taxon>Bacillales</taxon>
        <taxon>Paenibacillaceae</taxon>
        <taxon>Brevibacillus</taxon>
    </lineage>
</organism>
<comment type="similarity">
    <text evidence="1">Belongs to the PemK/MazF family.</text>
</comment>
<dbReference type="SUPFAM" id="SSF50118">
    <property type="entry name" value="Cell growth inhibitor/plasmid maintenance toxic component"/>
    <property type="match status" value="1"/>
</dbReference>
<dbReference type="Proteomes" id="UP000319432">
    <property type="component" value="Chromosome"/>
</dbReference>
<dbReference type="AlphaFoldDB" id="A0A502ITM4"/>
<dbReference type="InterPro" id="IPR011067">
    <property type="entry name" value="Plasmid_toxin/cell-grow_inhib"/>
</dbReference>
<reference evidence="3 4" key="1">
    <citation type="submission" date="2018-11" db="EMBL/GenBank/DDBJ databases">
        <title>Phylogenetic determinants of toxin gene distribution in genomes of Brevibacillus laterosporus.</title>
        <authorList>
            <person name="Glare T.R."/>
            <person name="Durrant A."/>
            <person name="Berry C."/>
            <person name="Palma L."/>
            <person name="Ormskirk M."/>
            <person name="Cox M.O."/>
        </authorList>
    </citation>
    <scope>NUCLEOTIDE SEQUENCE [LARGE SCALE GENOMIC DNA]</scope>
    <source>
        <strain evidence="3 4">1821L</strain>
    </source>
</reference>
<accession>A0A502ITM4</accession>
<protein>
    <submittedName>
        <fullName evidence="3">PemK family transcriptional regulator</fullName>
    </submittedName>
</protein>
<keyword evidence="4" id="KW-1185">Reference proteome</keyword>
<evidence type="ECO:0000256" key="1">
    <source>
        <dbReference type="ARBA" id="ARBA00007521"/>
    </source>
</evidence>
<dbReference type="GO" id="GO:0003677">
    <property type="term" value="F:DNA binding"/>
    <property type="evidence" value="ECO:0007669"/>
    <property type="project" value="InterPro"/>
</dbReference>
<dbReference type="Gene3D" id="2.30.30.110">
    <property type="match status" value="1"/>
</dbReference>
<proteinExistence type="inferred from homology"/>
<dbReference type="EMBL" id="CP033464">
    <property type="protein sequence ID" value="QDX93795.1"/>
    <property type="molecule type" value="Genomic_DNA"/>
</dbReference>
<evidence type="ECO:0000256" key="2">
    <source>
        <dbReference type="ARBA" id="ARBA00022649"/>
    </source>
</evidence>
<dbReference type="OrthoDB" id="2223833at2"/>
<keyword evidence="2" id="KW-1277">Toxin-antitoxin system</keyword>
<dbReference type="InterPro" id="IPR003477">
    <property type="entry name" value="PemK-like"/>
</dbReference>
<gene>
    <name evidence="3" type="ORF">EEL30_16755</name>
</gene>
<name>A0A502ITM4_BRELA</name>
<evidence type="ECO:0000313" key="4">
    <source>
        <dbReference type="Proteomes" id="UP000319432"/>
    </source>
</evidence>
<evidence type="ECO:0000313" key="3">
    <source>
        <dbReference type="EMBL" id="QDX93795.1"/>
    </source>
</evidence>
<dbReference type="Pfam" id="PF02452">
    <property type="entry name" value="PemK_toxin"/>
    <property type="match status" value="1"/>
</dbReference>